<feature type="non-terminal residue" evidence="1">
    <location>
        <position position="85"/>
    </location>
</feature>
<evidence type="ECO:0008006" key="2">
    <source>
        <dbReference type="Google" id="ProtNLM"/>
    </source>
</evidence>
<comment type="caution">
    <text evidence="1">The sequence shown here is derived from an EMBL/GenBank/DDBJ whole genome shotgun (WGS) entry which is preliminary data.</text>
</comment>
<protein>
    <recommendedName>
        <fullName evidence="2">Histidine phosphatase family protein</fullName>
    </recommendedName>
</protein>
<dbReference type="Gene3D" id="3.40.50.1240">
    <property type="entry name" value="Phosphoglycerate mutase-like"/>
    <property type="match status" value="1"/>
</dbReference>
<dbReference type="InterPro" id="IPR013078">
    <property type="entry name" value="His_Pase_superF_clade-1"/>
</dbReference>
<gene>
    <name evidence="1" type="ORF">S03H2_24072</name>
</gene>
<dbReference type="InterPro" id="IPR029033">
    <property type="entry name" value="His_PPase_superfam"/>
</dbReference>
<dbReference type="Pfam" id="PF00300">
    <property type="entry name" value="His_Phos_1"/>
    <property type="match status" value="1"/>
</dbReference>
<reference evidence="1" key="1">
    <citation type="journal article" date="2014" name="Front. Microbiol.">
        <title>High frequency of phylogenetically diverse reductive dehalogenase-homologous genes in deep subseafloor sedimentary metagenomes.</title>
        <authorList>
            <person name="Kawai M."/>
            <person name="Futagami T."/>
            <person name="Toyoda A."/>
            <person name="Takaki Y."/>
            <person name="Nishi S."/>
            <person name="Hori S."/>
            <person name="Arai W."/>
            <person name="Tsubouchi T."/>
            <person name="Morono Y."/>
            <person name="Uchiyama I."/>
            <person name="Ito T."/>
            <person name="Fujiyama A."/>
            <person name="Inagaki F."/>
            <person name="Takami H."/>
        </authorList>
    </citation>
    <scope>NUCLEOTIDE SEQUENCE</scope>
    <source>
        <strain evidence="1">Expedition CK06-06</strain>
    </source>
</reference>
<organism evidence="1">
    <name type="scientific">marine sediment metagenome</name>
    <dbReference type="NCBI Taxonomy" id="412755"/>
    <lineage>
        <taxon>unclassified sequences</taxon>
        <taxon>metagenomes</taxon>
        <taxon>ecological metagenomes</taxon>
    </lineage>
</organism>
<name>X1G021_9ZZZZ</name>
<dbReference type="AlphaFoldDB" id="X1G021"/>
<evidence type="ECO:0000313" key="1">
    <source>
        <dbReference type="EMBL" id="GAH34939.1"/>
    </source>
</evidence>
<proteinExistence type="predicted"/>
<dbReference type="SUPFAM" id="SSF53254">
    <property type="entry name" value="Phosphoglycerate mutase-like"/>
    <property type="match status" value="1"/>
</dbReference>
<sequence length="85" mass="9876">MNNKFIFLRHASTKFDPKKPANKWILRDEGIEQISKLCDDEIFFDVDIIISSTEKKAIQTAYYIAKKVEKKIITNSALNELNRGE</sequence>
<accession>X1G021</accession>
<dbReference type="EMBL" id="BARU01013273">
    <property type="protein sequence ID" value="GAH34939.1"/>
    <property type="molecule type" value="Genomic_DNA"/>
</dbReference>